<name>A0A0C4YHC8_9BURK</name>
<sequence>MIVDELLAEGERLCRPCFRLNVEGEVVGYWQGERADRPNAVPPEATELRSIRHIMPIDTGLLERAGLRVRSSTIGFAEVESARGDTGYRFFEADVPISDLQCDGLRLHAAEGKSFPPFEAVCLYGGECVAAWLKNLGLERHEYEKAASEPEAVGYFDAYAARSPIYRGDVDVVVGGWHQCWPDDEFYMPLEMRLAVLTLRDSEPWYEL</sequence>
<keyword evidence="2" id="KW-1185">Reference proteome</keyword>
<organism evidence="1 2">
    <name type="scientific">Cupriavidus basilensis</name>
    <dbReference type="NCBI Taxonomy" id="68895"/>
    <lineage>
        <taxon>Bacteria</taxon>
        <taxon>Pseudomonadati</taxon>
        <taxon>Pseudomonadota</taxon>
        <taxon>Betaproteobacteria</taxon>
        <taxon>Burkholderiales</taxon>
        <taxon>Burkholderiaceae</taxon>
        <taxon>Cupriavidus</taxon>
    </lineage>
</organism>
<dbReference type="Proteomes" id="UP000031843">
    <property type="component" value="Chromosome secondary"/>
</dbReference>
<dbReference type="EMBL" id="CP010537">
    <property type="protein sequence ID" value="AJG22393.1"/>
    <property type="molecule type" value="Genomic_DNA"/>
</dbReference>
<reference evidence="1 2" key="1">
    <citation type="journal article" date="2015" name="Genome Announc.">
        <title>Complete Genome Sequence of Cupriavidus basilensis 4G11, Isolated from the Oak Ridge Field Research Center Site.</title>
        <authorList>
            <person name="Ray J."/>
            <person name="Waters R.J."/>
            <person name="Skerker J.M."/>
            <person name="Kuehl J.V."/>
            <person name="Price M.N."/>
            <person name="Huang J."/>
            <person name="Chakraborty R."/>
            <person name="Arkin A.P."/>
            <person name="Deutschbauer A."/>
        </authorList>
    </citation>
    <scope>NUCLEOTIDE SEQUENCE [LARGE SCALE GENOMIC DNA]</scope>
    <source>
        <strain evidence="1">4G11</strain>
    </source>
</reference>
<gene>
    <name evidence="1" type="ORF">RR42_s0803</name>
</gene>
<dbReference type="RefSeq" id="WP_043353836.1">
    <property type="nucleotide sequence ID" value="NZ_CP010537.1"/>
</dbReference>
<evidence type="ECO:0000313" key="2">
    <source>
        <dbReference type="Proteomes" id="UP000031843"/>
    </source>
</evidence>
<evidence type="ECO:0000313" key="1">
    <source>
        <dbReference type="EMBL" id="AJG22393.1"/>
    </source>
</evidence>
<protein>
    <submittedName>
        <fullName evidence="1">Uncharacterized protein</fullName>
    </submittedName>
</protein>
<proteinExistence type="predicted"/>
<dbReference type="OrthoDB" id="7066037at2"/>
<dbReference type="KEGG" id="cbw:RR42_s0803"/>
<dbReference type="AlphaFoldDB" id="A0A0C4YHC8"/>
<accession>A0A0C4YHC8</accession>